<reference evidence="1 2" key="1">
    <citation type="submission" date="2023-02" db="EMBL/GenBank/DDBJ databases">
        <title>Genome sequence of Lacticaseibacillus sp. KACC 23028.</title>
        <authorList>
            <person name="Kim S."/>
            <person name="Heo J."/>
            <person name="Kwon S.-W."/>
        </authorList>
    </citation>
    <scope>NUCLEOTIDE SEQUENCE [LARGE SCALE GENOMIC DNA]</scope>
    <source>
        <strain evidence="1 2">KACC 23028</strain>
    </source>
</reference>
<evidence type="ECO:0000313" key="1">
    <source>
        <dbReference type="EMBL" id="WDF83019.1"/>
    </source>
</evidence>
<proteinExistence type="predicted"/>
<protein>
    <recommendedName>
        <fullName evidence="3">HEPN domain-containing protein</fullName>
    </recommendedName>
</protein>
<sequence>MAERTTEAWLIAQAQRKSAAAKDYHERALYAALAAFAKAQQHQIELARGEVDGRSWDHTRW</sequence>
<organism evidence="1 2">
    <name type="scientific">Lacticaseibacillus pabuli</name>
    <dbReference type="NCBI Taxonomy" id="3025672"/>
    <lineage>
        <taxon>Bacteria</taxon>
        <taxon>Bacillati</taxon>
        <taxon>Bacillota</taxon>
        <taxon>Bacilli</taxon>
        <taxon>Lactobacillales</taxon>
        <taxon>Lactobacillaceae</taxon>
        <taxon>Lacticaseibacillus</taxon>
    </lineage>
</organism>
<name>A0ABY7WVC9_9LACO</name>
<dbReference type="EMBL" id="CP117884">
    <property type="protein sequence ID" value="WDF83019.1"/>
    <property type="molecule type" value="Genomic_DNA"/>
</dbReference>
<dbReference type="RefSeq" id="WP_274260875.1">
    <property type="nucleotide sequence ID" value="NZ_CP117884.1"/>
</dbReference>
<evidence type="ECO:0000313" key="2">
    <source>
        <dbReference type="Proteomes" id="UP001220377"/>
    </source>
</evidence>
<keyword evidence="2" id="KW-1185">Reference proteome</keyword>
<evidence type="ECO:0008006" key="3">
    <source>
        <dbReference type="Google" id="ProtNLM"/>
    </source>
</evidence>
<gene>
    <name evidence="1" type="ORF">PQ472_01885</name>
</gene>
<dbReference type="Proteomes" id="UP001220377">
    <property type="component" value="Chromosome"/>
</dbReference>
<accession>A0ABY7WVC9</accession>